<accession>A0A4P2PUP3</accession>
<gene>
    <name evidence="1" type="ORF">SOCEGT47_007960</name>
</gene>
<evidence type="ECO:0008006" key="3">
    <source>
        <dbReference type="Google" id="ProtNLM"/>
    </source>
</evidence>
<dbReference type="AlphaFoldDB" id="A0A4P2PUP3"/>
<sequence length="63" mass="6942">MTWPPPRDLRTEHLLRELAPQVLGAVLRRFSYFGASEDAVQEALLAAVTQGRREGGPRSRGPG</sequence>
<reference evidence="1 2" key="1">
    <citation type="submission" date="2015-09" db="EMBL/GenBank/DDBJ databases">
        <title>Sorangium comparison.</title>
        <authorList>
            <person name="Zaburannyi N."/>
            <person name="Bunk B."/>
            <person name="Overmann J."/>
            <person name="Mueller R."/>
        </authorList>
    </citation>
    <scope>NUCLEOTIDE SEQUENCE [LARGE SCALE GENOMIC DNA]</scope>
    <source>
        <strain evidence="1 2">So ceGT47</strain>
    </source>
</reference>
<dbReference type="Proteomes" id="UP000295781">
    <property type="component" value="Chromosome"/>
</dbReference>
<evidence type="ECO:0000313" key="2">
    <source>
        <dbReference type="Proteomes" id="UP000295781"/>
    </source>
</evidence>
<proteinExistence type="predicted"/>
<organism evidence="1 2">
    <name type="scientific">Sorangium cellulosum</name>
    <name type="common">Polyangium cellulosum</name>
    <dbReference type="NCBI Taxonomy" id="56"/>
    <lineage>
        <taxon>Bacteria</taxon>
        <taxon>Pseudomonadati</taxon>
        <taxon>Myxococcota</taxon>
        <taxon>Polyangia</taxon>
        <taxon>Polyangiales</taxon>
        <taxon>Polyangiaceae</taxon>
        <taxon>Sorangium</taxon>
    </lineage>
</organism>
<evidence type="ECO:0000313" key="1">
    <source>
        <dbReference type="EMBL" id="AUX20328.1"/>
    </source>
</evidence>
<dbReference type="EMBL" id="CP012670">
    <property type="protein sequence ID" value="AUX20328.1"/>
    <property type="molecule type" value="Genomic_DNA"/>
</dbReference>
<protein>
    <recommendedName>
        <fullName evidence="3">RNA polymerase sigma-70 region 2 domain-containing protein</fullName>
    </recommendedName>
</protein>
<name>A0A4P2PUP3_SORCE</name>